<keyword evidence="2" id="KW-1185">Reference proteome</keyword>
<name>A0A516SAK7_9NEIS</name>
<evidence type="ECO:0000313" key="1">
    <source>
        <dbReference type="EMBL" id="QDQ25183.1"/>
    </source>
</evidence>
<evidence type="ECO:0000313" key="2">
    <source>
        <dbReference type="Proteomes" id="UP000317550"/>
    </source>
</evidence>
<proteinExistence type="predicted"/>
<dbReference type="AlphaFoldDB" id="A0A516SAK7"/>
<dbReference type="EMBL" id="CP041730">
    <property type="protein sequence ID" value="QDQ25183.1"/>
    <property type="molecule type" value="Genomic_DNA"/>
</dbReference>
<dbReference type="OrthoDB" id="8687189at2"/>
<accession>A0A516SAK7</accession>
<dbReference type="KEGG" id="cari:FNU76_01755"/>
<organism evidence="1 2">
    <name type="scientific">Chitinimonas arctica</name>
    <dbReference type="NCBI Taxonomy" id="2594795"/>
    <lineage>
        <taxon>Bacteria</taxon>
        <taxon>Pseudomonadati</taxon>
        <taxon>Pseudomonadota</taxon>
        <taxon>Betaproteobacteria</taxon>
        <taxon>Neisseriales</taxon>
        <taxon>Chitinibacteraceae</taxon>
        <taxon>Chitinimonas</taxon>
    </lineage>
</organism>
<protein>
    <submittedName>
        <fullName evidence="1">Uncharacterized protein</fullName>
    </submittedName>
</protein>
<gene>
    <name evidence="1" type="ORF">FNU76_01755</name>
</gene>
<reference evidence="2" key="1">
    <citation type="submission" date="2019-07" db="EMBL/GenBank/DDBJ databases">
        <title>Chitinimonas sp. nov., isolated from Ny-Alesund, arctica soil.</title>
        <authorList>
            <person name="Xu Q."/>
            <person name="Peng F."/>
        </authorList>
    </citation>
    <scope>NUCLEOTIDE SEQUENCE [LARGE SCALE GENOMIC DNA]</scope>
    <source>
        <strain evidence="2">R3-44</strain>
    </source>
</reference>
<sequence>MKTCMIYGDMSSDRAGEQYPSVPVCDKCASHVTANRESSCIVNMWEYDPSLGDACEFCGETIEDEATGNCN</sequence>
<dbReference type="Proteomes" id="UP000317550">
    <property type="component" value="Chromosome"/>
</dbReference>